<evidence type="ECO:0000313" key="2">
    <source>
        <dbReference type="EMBL" id="TJZ77475.1"/>
    </source>
</evidence>
<dbReference type="PANTHER" id="PTHR44809">
    <property type="match status" value="1"/>
</dbReference>
<dbReference type="SUPFAM" id="SSF53756">
    <property type="entry name" value="UDP-Glycosyltransferase/glycogen phosphorylase"/>
    <property type="match status" value="1"/>
</dbReference>
<keyword evidence="1" id="KW-0802">TPR repeat</keyword>
<dbReference type="Gene3D" id="3.40.50.2000">
    <property type="entry name" value="Glycogen Phosphorylase B"/>
    <property type="match status" value="1"/>
</dbReference>
<protein>
    <submittedName>
        <fullName evidence="2">Tetratricopeptide repeat protein</fullName>
    </submittedName>
</protein>
<evidence type="ECO:0000256" key="1">
    <source>
        <dbReference type="PROSITE-ProRule" id="PRU00339"/>
    </source>
</evidence>
<feature type="repeat" description="TPR" evidence="1">
    <location>
        <begin position="206"/>
        <end position="239"/>
    </location>
</feature>
<keyword evidence="3" id="KW-1185">Reference proteome</keyword>
<comment type="caution">
    <text evidence="2">The sequence shown here is derived from an EMBL/GenBank/DDBJ whole genome shotgun (WGS) entry which is preliminary data.</text>
</comment>
<feature type="repeat" description="TPR" evidence="1">
    <location>
        <begin position="71"/>
        <end position="104"/>
    </location>
</feature>
<feature type="repeat" description="TPR" evidence="1">
    <location>
        <begin position="138"/>
        <end position="171"/>
    </location>
</feature>
<evidence type="ECO:0000313" key="3">
    <source>
        <dbReference type="Proteomes" id="UP000310016"/>
    </source>
</evidence>
<reference evidence="2 3" key="1">
    <citation type="submission" date="2019-04" db="EMBL/GenBank/DDBJ databases">
        <title>Chitiniphilus eburnea sp. nov., a novel chitinolytic bacterium isolated from aquaculture sludge.</title>
        <authorList>
            <person name="Sheng M."/>
        </authorList>
    </citation>
    <scope>NUCLEOTIDE SEQUENCE [LARGE SCALE GENOMIC DNA]</scope>
    <source>
        <strain evidence="2 3">HX-2-15</strain>
    </source>
</reference>
<dbReference type="OrthoDB" id="9814129at2"/>
<dbReference type="SUPFAM" id="SSF48452">
    <property type="entry name" value="TPR-like"/>
    <property type="match status" value="1"/>
</dbReference>
<dbReference type="Pfam" id="PF13432">
    <property type="entry name" value="TPR_16"/>
    <property type="match status" value="1"/>
</dbReference>
<dbReference type="EMBL" id="SUMF01000002">
    <property type="protein sequence ID" value="TJZ77475.1"/>
    <property type="molecule type" value="Genomic_DNA"/>
</dbReference>
<dbReference type="PANTHER" id="PTHR44809:SF1">
    <property type="entry name" value="PROTEIN O-MANNOSYL-TRANSFERASE TMTC1"/>
    <property type="match status" value="1"/>
</dbReference>
<organism evidence="2 3">
    <name type="scientific">Chitiniphilus eburneus</name>
    <dbReference type="NCBI Taxonomy" id="2571148"/>
    <lineage>
        <taxon>Bacteria</taxon>
        <taxon>Pseudomonadati</taxon>
        <taxon>Pseudomonadota</taxon>
        <taxon>Betaproteobacteria</taxon>
        <taxon>Neisseriales</taxon>
        <taxon>Chitinibacteraceae</taxon>
        <taxon>Chitiniphilus</taxon>
    </lineage>
</organism>
<dbReference type="InterPro" id="IPR019734">
    <property type="entry name" value="TPR_rpt"/>
</dbReference>
<dbReference type="Pfam" id="PF13414">
    <property type="entry name" value="TPR_11"/>
    <property type="match status" value="1"/>
</dbReference>
<dbReference type="RefSeq" id="WP_136771951.1">
    <property type="nucleotide sequence ID" value="NZ_CP156074.1"/>
</dbReference>
<dbReference type="Gene3D" id="1.25.40.10">
    <property type="entry name" value="Tetratricopeptide repeat domain"/>
    <property type="match status" value="3"/>
</dbReference>
<dbReference type="SMART" id="SM00028">
    <property type="entry name" value="TPR"/>
    <property type="match status" value="5"/>
</dbReference>
<accession>A0A4U0Q8G2</accession>
<proteinExistence type="predicted"/>
<gene>
    <name evidence="2" type="ORF">FAZ21_03825</name>
</gene>
<dbReference type="PROSITE" id="PS50005">
    <property type="entry name" value="TPR"/>
    <property type="match status" value="3"/>
</dbReference>
<dbReference type="AlphaFoldDB" id="A0A4U0Q8G2"/>
<dbReference type="Proteomes" id="UP000310016">
    <property type="component" value="Unassembled WGS sequence"/>
</dbReference>
<dbReference type="InterPro" id="IPR052943">
    <property type="entry name" value="TMTC_O-mannosyl-trnsfr"/>
</dbReference>
<name>A0A4U0Q8G2_9NEIS</name>
<sequence>MAAVSVTEQARALLHDQRPLDAYRVVLAALDATPGDPVLARLAGTCMQAVGDASQAERWWRQALQGLPDDADLHFNLALLLACGERRSEALEHFATAADLAPDDLEIQANLGLALAAAGQDEAAQPALRAGLLAPDPAPVHLALADLLARRGQVDAAEQHYRSAVALAPDDATAPANLALLLAGQQRDEEAEDWYRLALSLAPDEARIHANLAGLLTQQGRLVEAEAAYRRALALDPRDPLTHSNLGVLLAGQARDAEAENAFITALATVPGHPRARLNRAFLLLARGQWRPGWVEHETRFDPHLKYPTLRPAHLPGQRWQGQSLAGQSILLWLEQGYGDQIQFCRYAMRLKQMGAARVAVACQPVLVTLLRSLGGVDQVLAHTDTQAAGLRFDYWAMSMDVPRHGGGTPETWPASLPYLAPDPAHRARWQARLPDSGFKVGVCWRGNPLHHNDRQRSLPAVATLAPLARIPGIHWISLQPGTQPSAPEGMALLPLGAEFEDFADTAAVIDQLDLVISVDSAVAHLAGALACPCWVLLPAIGTDWRWQRERGDSPWYPETMRLFRQDQPGDWSGPLAEMAGQLATLVAAPR</sequence>
<dbReference type="InterPro" id="IPR011990">
    <property type="entry name" value="TPR-like_helical_dom_sf"/>
</dbReference>